<dbReference type="STRING" id="926571.NVIE_017080"/>
<evidence type="ECO:0000313" key="1">
    <source>
        <dbReference type="EMBL" id="AIC15966.1"/>
    </source>
</evidence>
<organism evidence="1 2">
    <name type="scientific">Nitrososphaera viennensis EN76</name>
    <dbReference type="NCBI Taxonomy" id="926571"/>
    <lineage>
        <taxon>Archaea</taxon>
        <taxon>Nitrososphaerota</taxon>
        <taxon>Nitrososphaeria</taxon>
        <taxon>Nitrososphaerales</taxon>
        <taxon>Nitrososphaeraceae</taxon>
        <taxon>Nitrososphaera</taxon>
    </lineage>
</organism>
<accession>A0A060HR36</accession>
<evidence type="ECO:0000313" key="2">
    <source>
        <dbReference type="Proteomes" id="UP000027093"/>
    </source>
</evidence>
<name>A0A060HR36_9ARCH</name>
<reference evidence="1 2" key="1">
    <citation type="journal article" date="2014" name="Int. J. Syst. Evol. Microbiol.">
        <title>Nitrososphaera viennensis gen. nov., sp. nov., an aerobic and mesophilic, ammonia-oxidizing archaeon from soil and a member of the archaeal phylum Thaumarchaeota.</title>
        <authorList>
            <person name="Stieglmeier M."/>
            <person name="Klingl A."/>
            <person name="Alves R.J."/>
            <person name="Rittmann S.K."/>
            <person name="Melcher M."/>
            <person name="Leisch N."/>
            <person name="Schleper C."/>
        </authorList>
    </citation>
    <scope>NUCLEOTIDE SEQUENCE [LARGE SCALE GENOMIC DNA]</scope>
    <source>
        <strain evidence="1">EN76</strain>
    </source>
</reference>
<dbReference type="Proteomes" id="UP000027093">
    <property type="component" value="Chromosome"/>
</dbReference>
<gene>
    <name evidence="1" type="ORF">NVIE_017080</name>
</gene>
<dbReference type="OrthoDB" id="11683at2157"/>
<proteinExistence type="predicted"/>
<dbReference type="EMBL" id="CP007536">
    <property type="protein sequence ID" value="AIC15966.1"/>
    <property type="molecule type" value="Genomic_DNA"/>
</dbReference>
<evidence type="ECO:0008006" key="3">
    <source>
        <dbReference type="Google" id="ProtNLM"/>
    </source>
</evidence>
<dbReference type="RefSeq" id="WP_075054848.1">
    <property type="nucleotide sequence ID" value="NZ_CP007536.1"/>
</dbReference>
<dbReference type="GeneID" id="74946973"/>
<protein>
    <recommendedName>
        <fullName evidence="3">HEPN domain-containing protein</fullName>
    </recommendedName>
</protein>
<dbReference type="HOGENOM" id="CLU_2204196_0_0_2"/>
<keyword evidence="2" id="KW-1185">Reference proteome</keyword>
<dbReference type="KEGG" id="nvn:NVIE_017080"/>
<dbReference type="AlphaFoldDB" id="A0A060HR36"/>
<sequence>MTDRTRDLVAQAQGVLARADDPASLWRAYVAVEYAILDIKLRHGLEHEQSPPAPPKKAADDDDGDLLAFAREKLARLDLEGDRKKLLYNLRECRDALKALLARKKP</sequence>